<dbReference type="InterPro" id="IPR009708">
    <property type="entry name" value="Phage_A118_holin/antiholin"/>
</dbReference>
<name>A0ABV6K0W6_9LACO</name>
<dbReference type="Proteomes" id="UP001589855">
    <property type="component" value="Unassembled WGS sequence"/>
</dbReference>
<gene>
    <name evidence="2" type="ORF">ACFFGS_02895</name>
</gene>
<proteinExistence type="predicted"/>
<comment type="caution">
    <text evidence="2">The sequence shown here is derived from an EMBL/GenBank/DDBJ whole genome shotgun (WGS) entry which is preliminary data.</text>
</comment>
<reference evidence="2 3" key="1">
    <citation type="submission" date="2024-09" db="EMBL/GenBank/DDBJ databases">
        <authorList>
            <person name="Sun Q."/>
            <person name="Mori K."/>
        </authorList>
    </citation>
    <scope>NUCLEOTIDE SEQUENCE [LARGE SCALE GENOMIC DNA]</scope>
    <source>
        <strain evidence="2 3">TBRC 4575</strain>
    </source>
</reference>
<accession>A0ABV6K0W6</accession>
<evidence type="ECO:0000313" key="2">
    <source>
        <dbReference type="EMBL" id="MFC0423100.1"/>
    </source>
</evidence>
<keyword evidence="1" id="KW-1133">Transmembrane helix</keyword>
<keyword evidence="3" id="KW-1185">Reference proteome</keyword>
<organism evidence="2 3">
    <name type="scientific">Lactiplantibacillus plajomi</name>
    <dbReference type="NCBI Taxonomy" id="1457217"/>
    <lineage>
        <taxon>Bacteria</taxon>
        <taxon>Bacillati</taxon>
        <taxon>Bacillota</taxon>
        <taxon>Bacilli</taxon>
        <taxon>Lactobacillales</taxon>
        <taxon>Lactobacillaceae</taxon>
        <taxon>Lactiplantibacillus</taxon>
    </lineage>
</organism>
<evidence type="ECO:0000313" key="3">
    <source>
        <dbReference type="Proteomes" id="UP001589855"/>
    </source>
</evidence>
<sequence>MEQLIQLVNSGTIVLIALGTFAIVWGIKQTPLNNKYLPVAAILIGALIGAVFSLFAGDVQPTVGLVDGVVAGAVSVGGNEFIKSLLHALDGGAK</sequence>
<dbReference type="Pfam" id="PF06946">
    <property type="entry name" value="Phage_holin_5_1"/>
    <property type="match status" value="1"/>
</dbReference>
<dbReference type="EMBL" id="JBHLUK010000014">
    <property type="protein sequence ID" value="MFC0423100.1"/>
    <property type="molecule type" value="Genomic_DNA"/>
</dbReference>
<protein>
    <submittedName>
        <fullName evidence="2">Holin</fullName>
    </submittedName>
</protein>
<feature type="transmembrane region" description="Helical" evidence="1">
    <location>
        <begin position="6"/>
        <end position="27"/>
    </location>
</feature>
<evidence type="ECO:0000256" key="1">
    <source>
        <dbReference type="SAM" id="Phobius"/>
    </source>
</evidence>
<keyword evidence="1" id="KW-0812">Transmembrane</keyword>
<feature type="transmembrane region" description="Helical" evidence="1">
    <location>
        <begin position="36"/>
        <end position="56"/>
    </location>
</feature>
<dbReference type="RefSeq" id="WP_137645865.1">
    <property type="nucleotide sequence ID" value="NZ_BAABRM010000026.1"/>
</dbReference>
<keyword evidence="1" id="KW-0472">Membrane</keyword>